<protein>
    <submittedName>
        <fullName evidence="7">ABC transporter substrate-binding protein</fullName>
    </submittedName>
</protein>
<evidence type="ECO:0000256" key="5">
    <source>
        <dbReference type="SAM" id="SignalP"/>
    </source>
</evidence>
<proteinExistence type="inferred from homology"/>
<feature type="chain" id="PRO_5038511360" evidence="5">
    <location>
        <begin position="19"/>
        <end position="321"/>
    </location>
</feature>
<evidence type="ECO:0000256" key="3">
    <source>
        <dbReference type="ARBA" id="ARBA00022448"/>
    </source>
</evidence>
<evidence type="ECO:0000256" key="4">
    <source>
        <dbReference type="ARBA" id="ARBA00022729"/>
    </source>
</evidence>
<organism evidence="7 8">
    <name type="scientific">Corynebacterium hiratae</name>
    <dbReference type="NCBI Taxonomy" id="3139423"/>
    <lineage>
        <taxon>Bacteria</taxon>
        <taxon>Bacillati</taxon>
        <taxon>Actinomycetota</taxon>
        <taxon>Actinomycetes</taxon>
        <taxon>Mycobacteriales</taxon>
        <taxon>Corynebacteriaceae</taxon>
        <taxon>Corynebacterium</taxon>
    </lineage>
</organism>
<dbReference type="PANTHER" id="PTHR30532">
    <property type="entry name" value="IRON III DICITRATE-BINDING PERIPLASMIC PROTEIN"/>
    <property type="match status" value="1"/>
</dbReference>
<gene>
    <name evidence="7" type="ORF">FNY97_10195</name>
</gene>
<dbReference type="PROSITE" id="PS50983">
    <property type="entry name" value="FE_B12_PBP"/>
    <property type="match status" value="1"/>
</dbReference>
<dbReference type="Proteomes" id="UP000320443">
    <property type="component" value="Unassembled WGS sequence"/>
</dbReference>
<comment type="similarity">
    <text evidence="2">Belongs to the bacterial solute-binding protein 8 family.</text>
</comment>
<dbReference type="InterPro" id="IPR002491">
    <property type="entry name" value="ABC_transptr_periplasmic_BD"/>
</dbReference>
<dbReference type="PANTHER" id="PTHR30532:SF1">
    <property type="entry name" value="IRON(3+)-HYDROXAMATE-BINDING PROTEIN FHUD"/>
    <property type="match status" value="1"/>
</dbReference>
<reference evidence="7 8" key="1">
    <citation type="submission" date="2019-07" db="EMBL/GenBank/DDBJ databases">
        <title>Draft genome of C. aurimucosum strain 2274.</title>
        <authorList>
            <person name="Pacheco L.G.C."/>
            <person name="Aguiar E.R.G.R."/>
            <person name="Santos C.S."/>
            <person name="Rocha D.J.P.G."/>
            <person name="Sant'Anna L.O."/>
            <person name="Mattos-Guaraldi A.L."/>
            <person name="Santos L.S."/>
        </authorList>
    </citation>
    <scope>NUCLEOTIDE SEQUENCE [LARGE SCALE GENOMIC DNA]</scope>
    <source>
        <strain evidence="7 8">2274</strain>
    </source>
</reference>
<dbReference type="RefSeq" id="WP_144013821.1">
    <property type="nucleotide sequence ID" value="NZ_VKDK01000019.1"/>
</dbReference>
<dbReference type="SUPFAM" id="SSF53807">
    <property type="entry name" value="Helical backbone' metal receptor"/>
    <property type="match status" value="1"/>
</dbReference>
<evidence type="ECO:0000259" key="6">
    <source>
        <dbReference type="PROSITE" id="PS50983"/>
    </source>
</evidence>
<evidence type="ECO:0000313" key="8">
    <source>
        <dbReference type="Proteomes" id="UP000320443"/>
    </source>
</evidence>
<comment type="subcellular location">
    <subcellularLocation>
        <location evidence="1">Cell envelope</location>
    </subcellularLocation>
</comment>
<evidence type="ECO:0000313" key="7">
    <source>
        <dbReference type="EMBL" id="TRX59854.1"/>
    </source>
</evidence>
<dbReference type="AlphaFoldDB" id="A0A553FRI1"/>
<comment type="caution">
    <text evidence="7">The sequence shown here is derived from an EMBL/GenBank/DDBJ whole genome shotgun (WGS) entry which is preliminary data.</text>
</comment>
<dbReference type="Pfam" id="PF01497">
    <property type="entry name" value="Peripla_BP_2"/>
    <property type="match status" value="1"/>
</dbReference>
<dbReference type="EMBL" id="VKDK01000019">
    <property type="protein sequence ID" value="TRX59854.1"/>
    <property type="molecule type" value="Genomic_DNA"/>
</dbReference>
<dbReference type="PROSITE" id="PS51257">
    <property type="entry name" value="PROKAR_LIPOPROTEIN"/>
    <property type="match status" value="1"/>
</dbReference>
<dbReference type="Gene3D" id="3.40.50.1980">
    <property type="entry name" value="Nitrogenase molybdenum iron protein domain"/>
    <property type="match status" value="2"/>
</dbReference>
<accession>A0A553FRI1</accession>
<evidence type="ECO:0000256" key="2">
    <source>
        <dbReference type="ARBA" id="ARBA00008814"/>
    </source>
</evidence>
<keyword evidence="3" id="KW-0813">Transport</keyword>
<keyword evidence="4 5" id="KW-0732">Signal</keyword>
<feature type="domain" description="Fe/B12 periplasmic-binding" evidence="6">
    <location>
        <begin position="59"/>
        <end position="321"/>
    </location>
</feature>
<dbReference type="GO" id="GO:1901678">
    <property type="term" value="P:iron coordination entity transport"/>
    <property type="evidence" value="ECO:0007669"/>
    <property type="project" value="UniProtKB-ARBA"/>
</dbReference>
<name>A0A553FRI1_9CORY</name>
<evidence type="ECO:0000256" key="1">
    <source>
        <dbReference type="ARBA" id="ARBA00004196"/>
    </source>
</evidence>
<sequence length="321" mass="34376">MKKTALMALSAAAALVLAACSTSGEEASGEDAAAGDGEQLTLSHPSIEGLNIDFENQPETIVMDCYAYSSLHEYGIEPDALFGFECDNPALMGDADIEGIESIGQDAEIDLEKLAELRPDAIIGHGNAKGWSWFDEDVNAQLQRVAPFVPLPSEGSIDQRIADTREIAEFFGADVEADNIVAADGDFAAAKEAFTAAVDGKDYNFLLTSPTKEMLYTGVGFAQADMLEELGANIAGPDAPAEGNPWGRVAWEDASTYPADVILVENYDPEAPFTAELWDNLPAVQADQVSTWSSKGALTSRNYADWLQDLADKVETYDKVS</sequence>
<keyword evidence="8" id="KW-1185">Reference proteome</keyword>
<dbReference type="GO" id="GO:0030288">
    <property type="term" value="C:outer membrane-bounded periplasmic space"/>
    <property type="evidence" value="ECO:0007669"/>
    <property type="project" value="TreeGrafter"/>
</dbReference>
<feature type="signal peptide" evidence="5">
    <location>
        <begin position="1"/>
        <end position="18"/>
    </location>
</feature>
<dbReference type="InterPro" id="IPR051313">
    <property type="entry name" value="Bact_iron-sidero_bind"/>
</dbReference>